<dbReference type="InterPro" id="IPR016195">
    <property type="entry name" value="Pol/histidinol_Pase-like"/>
</dbReference>
<dbReference type="InterPro" id="IPR010140">
    <property type="entry name" value="Histidinol_P_phosphatase_HisJ"/>
</dbReference>
<reference evidence="10" key="2">
    <citation type="submission" date="2021-09" db="EMBL/GenBank/DDBJ databases">
        <authorList>
            <person name="Gilroy R."/>
        </authorList>
    </citation>
    <scope>NUCLEOTIDE SEQUENCE</scope>
    <source>
        <strain evidence="10">CHK124-7917</strain>
    </source>
</reference>
<evidence type="ECO:0000256" key="1">
    <source>
        <dbReference type="ARBA" id="ARBA00004970"/>
    </source>
</evidence>
<evidence type="ECO:0000256" key="7">
    <source>
        <dbReference type="ARBA" id="ARBA00049158"/>
    </source>
</evidence>
<comment type="caution">
    <text evidence="10">The sequence shown here is derived from an EMBL/GenBank/DDBJ whole genome shotgun (WGS) entry which is preliminary data.</text>
</comment>
<evidence type="ECO:0000259" key="9">
    <source>
        <dbReference type="Pfam" id="PF02811"/>
    </source>
</evidence>
<dbReference type="PANTHER" id="PTHR21039:SF0">
    <property type="entry name" value="HISTIDINOL-PHOSPHATASE"/>
    <property type="match status" value="1"/>
</dbReference>
<dbReference type="PANTHER" id="PTHR21039">
    <property type="entry name" value="HISTIDINOL PHOSPHATASE-RELATED"/>
    <property type="match status" value="1"/>
</dbReference>
<gene>
    <name evidence="10" type="ORF">K8U72_02185</name>
</gene>
<dbReference type="GO" id="GO:0005737">
    <property type="term" value="C:cytoplasm"/>
    <property type="evidence" value="ECO:0007669"/>
    <property type="project" value="TreeGrafter"/>
</dbReference>
<dbReference type="EMBL" id="DYWQ01000031">
    <property type="protein sequence ID" value="HJF44581.1"/>
    <property type="molecule type" value="Genomic_DNA"/>
</dbReference>
<organism evidence="10 11">
    <name type="scientific">Thermophilibacter provencensis</name>
    <dbReference type="NCBI Taxonomy" id="1852386"/>
    <lineage>
        <taxon>Bacteria</taxon>
        <taxon>Bacillati</taxon>
        <taxon>Actinomycetota</taxon>
        <taxon>Coriobacteriia</taxon>
        <taxon>Coriobacteriales</taxon>
        <taxon>Atopobiaceae</taxon>
        <taxon>Thermophilibacter</taxon>
    </lineage>
</organism>
<keyword evidence="5 8" id="KW-0378">Hydrolase</keyword>
<dbReference type="Proteomes" id="UP000697330">
    <property type="component" value="Unassembled WGS sequence"/>
</dbReference>
<keyword evidence="6 8" id="KW-0368">Histidine biosynthesis</keyword>
<keyword evidence="4 8" id="KW-0028">Amino-acid biosynthesis</keyword>
<evidence type="ECO:0000256" key="8">
    <source>
        <dbReference type="RuleBase" id="RU366003"/>
    </source>
</evidence>
<proteinExistence type="inferred from homology"/>
<accession>A0A921GEL7</accession>
<evidence type="ECO:0000256" key="2">
    <source>
        <dbReference type="ARBA" id="ARBA00009152"/>
    </source>
</evidence>
<dbReference type="Gene3D" id="3.20.20.140">
    <property type="entry name" value="Metal-dependent hydrolases"/>
    <property type="match status" value="1"/>
</dbReference>
<evidence type="ECO:0000256" key="4">
    <source>
        <dbReference type="ARBA" id="ARBA00022605"/>
    </source>
</evidence>
<evidence type="ECO:0000313" key="11">
    <source>
        <dbReference type="Proteomes" id="UP000697330"/>
    </source>
</evidence>
<dbReference type="EC" id="3.1.3.15" evidence="3 8"/>
<evidence type="ECO:0000256" key="5">
    <source>
        <dbReference type="ARBA" id="ARBA00022801"/>
    </source>
</evidence>
<dbReference type="GO" id="GO:0000105">
    <property type="term" value="P:L-histidine biosynthetic process"/>
    <property type="evidence" value="ECO:0007669"/>
    <property type="project" value="UniProtKB-UniRule"/>
</dbReference>
<evidence type="ECO:0000256" key="3">
    <source>
        <dbReference type="ARBA" id="ARBA00013085"/>
    </source>
</evidence>
<reference evidence="10" key="1">
    <citation type="journal article" date="2021" name="PeerJ">
        <title>Extensive microbial diversity within the chicken gut microbiome revealed by metagenomics and culture.</title>
        <authorList>
            <person name="Gilroy R."/>
            <person name="Ravi A."/>
            <person name="Getino M."/>
            <person name="Pursley I."/>
            <person name="Horton D.L."/>
            <person name="Alikhan N.F."/>
            <person name="Baker D."/>
            <person name="Gharbi K."/>
            <person name="Hall N."/>
            <person name="Watson M."/>
            <person name="Adriaenssens E.M."/>
            <person name="Foster-Nyarko E."/>
            <person name="Jarju S."/>
            <person name="Secka A."/>
            <person name="Antonio M."/>
            <person name="Oren A."/>
            <person name="Chaudhuri R.R."/>
            <person name="La Ragione R."/>
            <person name="Hildebrand F."/>
            <person name="Pallen M.J."/>
        </authorList>
    </citation>
    <scope>NUCLEOTIDE SEQUENCE</scope>
    <source>
        <strain evidence="10">CHK124-7917</strain>
    </source>
</reference>
<dbReference type="GO" id="GO:0004401">
    <property type="term" value="F:histidinol-phosphatase activity"/>
    <property type="evidence" value="ECO:0007669"/>
    <property type="project" value="UniProtKB-UniRule"/>
</dbReference>
<protein>
    <recommendedName>
        <fullName evidence="3 8">Histidinol-phosphatase</fullName>
        <shortName evidence="8">HolPase</shortName>
        <ecNumber evidence="3 8">3.1.3.15</ecNumber>
    </recommendedName>
</protein>
<dbReference type="NCBIfam" id="TIGR01856">
    <property type="entry name" value="hisJ_fam"/>
    <property type="match status" value="1"/>
</dbReference>
<dbReference type="AlphaFoldDB" id="A0A921GEL7"/>
<evidence type="ECO:0000313" key="10">
    <source>
        <dbReference type="EMBL" id="HJF44581.1"/>
    </source>
</evidence>
<comment type="similarity">
    <text evidence="2 8">Belongs to the PHP hydrolase family. HisK subfamily.</text>
</comment>
<dbReference type="SUPFAM" id="SSF89550">
    <property type="entry name" value="PHP domain-like"/>
    <property type="match status" value="1"/>
</dbReference>
<evidence type="ECO:0000256" key="6">
    <source>
        <dbReference type="ARBA" id="ARBA00023102"/>
    </source>
</evidence>
<feature type="domain" description="PHP" evidence="9">
    <location>
        <begin position="7"/>
        <end position="101"/>
    </location>
</feature>
<dbReference type="Pfam" id="PF02811">
    <property type="entry name" value="PHP"/>
    <property type="match status" value="1"/>
</dbReference>
<sequence length="173" mass="19932">MRTLGDRLDFVICSIHQVGDLEFWNGDFQRGRSQEEINCAYYEELLGVVECFRDYSVLGHLDLIRRYDPFGDYPFACVRDLVAEILRRVIDDGKGIEVNTSGMRYGLGDFQPSRQVLELYRDLGGTVVTVGSDSHRPEHLGSYLRLAYRELRELGFSSVWTFERGEASPRRLP</sequence>
<comment type="catalytic activity">
    <reaction evidence="7 8">
        <text>L-histidinol phosphate + H2O = L-histidinol + phosphate</text>
        <dbReference type="Rhea" id="RHEA:14465"/>
        <dbReference type="ChEBI" id="CHEBI:15377"/>
        <dbReference type="ChEBI" id="CHEBI:43474"/>
        <dbReference type="ChEBI" id="CHEBI:57699"/>
        <dbReference type="ChEBI" id="CHEBI:57980"/>
        <dbReference type="EC" id="3.1.3.15"/>
    </reaction>
</comment>
<dbReference type="InterPro" id="IPR004013">
    <property type="entry name" value="PHP_dom"/>
</dbReference>
<name>A0A921GEL7_9ACTN</name>
<comment type="pathway">
    <text evidence="1 8">Amino-acid biosynthesis; L-histidine biosynthesis; L-histidine from 5-phospho-alpha-D-ribose 1-diphosphate: step 8/9.</text>
</comment>